<dbReference type="Proteomes" id="UP000515211">
    <property type="component" value="Chromosome 5"/>
</dbReference>
<keyword evidence="1" id="KW-0863">Zinc-finger</keyword>
<protein>
    <submittedName>
        <fullName evidence="5">Uncharacterized protein LOC107489355</fullName>
    </submittedName>
</protein>
<dbReference type="Pfam" id="PF24925">
    <property type="entry name" value="DUF7746"/>
    <property type="match status" value="1"/>
</dbReference>
<dbReference type="AlphaFoldDB" id="A0A6P4DBG2"/>
<dbReference type="SUPFAM" id="SSF57756">
    <property type="entry name" value="Retrovirus zinc finger-like domains"/>
    <property type="match status" value="1"/>
</dbReference>
<organism evidence="4 5">
    <name type="scientific">Arachis duranensis</name>
    <name type="common">Wild peanut</name>
    <dbReference type="NCBI Taxonomy" id="130453"/>
    <lineage>
        <taxon>Eukaryota</taxon>
        <taxon>Viridiplantae</taxon>
        <taxon>Streptophyta</taxon>
        <taxon>Embryophyta</taxon>
        <taxon>Tracheophyta</taxon>
        <taxon>Spermatophyta</taxon>
        <taxon>Magnoliopsida</taxon>
        <taxon>eudicotyledons</taxon>
        <taxon>Gunneridae</taxon>
        <taxon>Pentapetalae</taxon>
        <taxon>rosids</taxon>
        <taxon>fabids</taxon>
        <taxon>Fabales</taxon>
        <taxon>Fabaceae</taxon>
        <taxon>Papilionoideae</taxon>
        <taxon>50 kb inversion clade</taxon>
        <taxon>dalbergioids sensu lato</taxon>
        <taxon>Dalbergieae</taxon>
        <taxon>Pterocarpus clade</taxon>
        <taxon>Arachis</taxon>
    </lineage>
</organism>
<keyword evidence="1" id="KW-0479">Metal-binding</keyword>
<evidence type="ECO:0000256" key="2">
    <source>
        <dbReference type="SAM" id="MobiDB-lite"/>
    </source>
</evidence>
<dbReference type="InterPro" id="IPR036875">
    <property type="entry name" value="Znf_CCHC_sf"/>
</dbReference>
<gene>
    <name evidence="5" type="primary">LOC107489355</name>
</gene>
<dbReference type="KEGG" id="adu:107489355"/>
<reference evidence="4" key="1">
    <citation type="journal article" date="2016" name="Nat. Genet.">
        <title>The genome sequences of Arachis duranensis and Arachis ipaensis, the diploid ancestors of cultivated peanut.</title>
        <authorList>
            <person name="Bertioli D.J."/>
            <person name="Cannon S.B."/>
            <person name="Froenicke L."/>
            <person name="Huang G."/>
            <person name="Farmer A.D."/>
            <person name="Cannon E.K."/>
            <person name="Liu X."/>
            <person name="Gao D."/>
            <person name="Clevenger J."/>
            <person name="Dash S."/>
            <person name="Ren L."/>
            <person name="Moretzsohn M.C."/>
            <person name="Shirasawa K."/>
            <person name="Huang W."/>
            <person name="Vidigal B."/>
            <person name="Abernathy B."/>
            <person name="Chu Y."/>
            <person name="Niederhuth C.E."/>
            <person name="Umale P."/>
            <person name="Araujo A.C."/>
            <person name="Kozik A."/>
            <person name="Kim K.D."/>
            <person name="Burow M.D."/>
            <person name="Varshney R.K."/>
            <person name="Wang X."/>
            <person name="Zhang X."/>
            <person name="Barkley N."/>
            <person name="Guimaraes P.M."/>
            <person name="Isobe S."/>
            <person name="Guo B."/>
            <person name="Liao B."/>
            <person name="Stalker H.T."/>
            <person name="Schmitz R.J."/>
            <person name="Scheffler B.E."/>
            <person name="Leal-Bertioli S.C."/>
            <person name="Xun X."/>
            <person name="Jackson S.A."/>
            <person name="Michelmore R."/>
            <person name="Ozias-Akins P."/>
        </authorList>
    </citation>
    <scope>NUCLEOTIDE SEQUENCE [LARGE SCALE GENOMIC DNA]</scope>
    <source>
        <strain evidence="4">cv. V14167</strain>
    </source>
</reference>
<feature type="compositionally biased region" description="Basic and acidic residues" evidence="2">
    <location>
        <begin position="229"/>
        <end position="242"/>
    </location>
</feature>
<evidence type="ECO:0000259" key="3">
    <source>
        <dbReference type="PROSITE" id="PS50158"/>
    </source>
</evidence>
<dbReference type="PROSITE" id="PS50158">
    <property type="entry name" value="ZF_CCHC"/>
    <property type="match status" value="1"/>
</dbReference>
<sequence>MVGTAYQAAHDTSEEAIANVIVSGFSGQLKGWWDNYLSDNQKHSIFSAIKVNDQNEPIIGDDGEPIPDAVNTLIFTIASHFIGDPSLWKDRSAELLSNLRCKTLSDFRWYKDTFLTRVYTREDSQQPFWKEKFLAGLPKSLGDIVRDKIRSLTPNGIIPYDELSYGQLISFIQKVALKICQDDKIQRQLAREKTQNRIDLGTFCEQFGLPACHPRKSKRPSNRKVFKPNPEKNFRRFKRDFQKPKNETGFQKNFQKYPQKNPIICYTCKKPGHVSKYCRLKGKINNLNLDPQIEDQINNLMIESSDDNSRPESSDNNINNIQVDDVESSSDSDIKQINVLSKDQDLLFDAIEAIDNPEQKKDFLLKLKRSLQKEKNPKVWSLITNMTSNLFLKN</sequence>
<dbReference type="PANTHER" id="PTHR33054">
    <property type="entry name" value="CCHC-TYPE DOMAIN-CONTAINING PROTEIN"/>
    <property type="match status" value="1"/>
</dbReference>
<evidence type="ECO:0000313" key="4">
    <source>
        <dbReference type="Proteomes" id="UP000515211"/>
    </source>
</evidence>
<dbReference type="SMART" id="SM00343">
    <property type="entry name" value="ZnF_C2HC"/>
    <property type="match status" value="1"/>
</dbReference>
<dbReference type="InterPro" id="IPR056648">
    <property type="entry name" value="DUF7746"/>
</dbReference>
<proteinExistence type="predicted"/>
<feature type="region of interest" description="Disordered" evidence="2">
    <location>
        <begin position="214"/>
        <end position="242"/>
    </location>
</feature>
<dbReference type="InterPro" id="IPR001878">
    <property type="entry name" value="Znf_CCHC"/>
</dbReference>
<dbReference type="GO" id="GO:0008270">
    <property type="term" value="F:zinc ion binding"/>
    <property type="evidence" value="ECO:0007669"/>
    <property type="project" value="UniProtKB-KW"/>
</dbReference>
<name>A0A6P4DBG2_ARADU</name>
<accession>A0A6P4DBG2</accession>
<dbReference type="GO" id="GO:0003676">
    <property type="term" value="F:nucleic acid binding"/>
    <property type="evidence" value="ECO:0007669"/>
    <property type="project" value="InterPro"/>
</dbReference>
<keyword evidence="4" id="KW-1185">Reference proteome</keyword>
<dbReference type="RefSeq" id="XP_015965596.1">
    <property type="nucleotide sequence ID" value="XM_016110110.1"/>
</dbReference>
<evidence type="ECO:0000256" key="1">
    <source>
        <dbReference type="PROSITE-ProRule" id="PRU00047"/>
    </source>
</evidence>
<keyword evidence="1" id="KW-0862">Zinc</keyword>
<dbReference type="Pfam" id="PF22909">
    <property type="entry name" value="Caulimovir_coat_dom"/>
    <property type="match status" value="1"/>
</dbReference>
<dbReference type="GeneID" id="107489355"/>
<feature type="region of interest" description="Disordered" evidence="2">
    <location>
        <begin position="303"/>
        <end position="329"/>
    </location>
</feature>
<feature type="compositionally biased region" description="Basic residues" evidence="2">
    <location>
        <begin position="214"/>
        <end position="226"/>
    </location>
</feature>
<dbReference type="OrthoDB" id="1735266at2759"/>
<dbReference type="PANTHER" id="PTHR33054:SF9">
    <property type="entry name" value="CCHC-TYPE DOMAIN-CONTAINING PROTEIN"/>
    <property type="match status" value="1"/>
</dbReference>
<reference evidence="5" key="2">
    <citation type="submission" date="2025-08" db="UniProtKB">
        <authorList>
            <consortium name="RefSeq"/>
        </authorList>
    </citation>
    <scope>IDENTIFICATION</scope>
    <source>
        <tissue evidence="5">Whole plant</tissue>
    </source>
</reference>
<feature type="domain" description="CCHC-type" evidence="3">
    <location>
        <begin position="265"/>
        <end position="279"/>
    </location>
</feature>
<evidence type="ECO:0000313" key="5">
    <source>
        <dbReference type="RefSeq" id="XP_015965596.1"/>
    </source>
</evidence>